<evidence type="ECO:0000256" key="4">
    <source>
        <dbReference type="ARBA" id="ARBA00022692"/>
    </source>
</evidence>
<feature type="transmembrane region" description="Helical" evidence="8">
    <location>
        <begin position="312"/>
        <end position="339"/>
    </location>
</feature>
<keyword evidence="10" id="KW-1185">Reference proteome</keyword>
<evidence type="ECO:0000256" key="3">
    <source>
        <dbReference type="ARBA" id="ARBA00022679"/>
    </source>
</evidence>
<keyword evidence="9" id="KW-0328">Glycosyltransferase</keyword>
<dbReference type="Proteomes" id="UP000050517">
    <property type="component" value="Unassembled WGS sequence"/>
</dbReference>
<keyword evidence="4 8" id="KW-0812">Transmembrane</keyword>
<comment type="caution">
    <text evidence="9">The sequence shown here is derived from an EMBL/GenBank/DDBJ whole genome shotgun (WGS) entry which is preliminary data.</text>
</comment>
<dbReference type="InterPro" id="IPR018584">
    <property type="entry name" value="GT87"/>
</dbReference>
<feature type="transmembrane region" description="Helical" evidence="8">
    <location>
        <begin position="87"/>
        <end position="108"/>
    </location>
</feature>
<feature type="transmembrane region" description="Helical" evidence="8">
    <location>
        <begin position="351"/>
        <end position="370"/>
    </location>
</feature>
<keyword evidence="3 9" id="KW-0808">Transferase</keyword>
<reference evidence="9 10" key="1">
    <citation type="submission" date="2015-10" db="EMBL/GenBank/DDBJ databases">
        <title>Corynebacteirum lowii and Corynebacterium oculi species nova, derived from human clinical disease and and emended description of Corynebacterium mastiditis.</title>
        <authorList>
            <person name="Bernard K."/>
            <person name="Pacheco A.L."/>
            <person name="Mcdougall C."/>
            <person name="Burtx T."/>
            <person name="Weibe D."/>
            <person name="Tyler S."/>
            <person name="Olson A.B."/>
            <person name="Cnockaert M."/>
            <person name="Eguchi H."/>
            <person name="Kuwahara T."/>
            <person name="Nakayama-Imaohji H."/>
            <person name="Boudewijins M."/>
            <person name="Van Hoecke F."/>
            <person name="Bernier A.-M."/>
            <person name="Vandamme P."/>
        </authorList>
    </citation>
    <scope>NUCLEOTIDE SEQUENCE [LARGE SCALE GENOMIC DNA]</scope>
    <source>
        <strain evidence="9 10">NML 130210</strain>
    </source>
</reference>
<dbReference type="EMBL" id="LKST01000001">
    <property type="protein sequence ID" value="KQB85203.1"/>
    <property type="molecule type" value="Genomic_DNA"/>
</dbReference>
<dbReference type="EC" id="2.4.1.-" evidence="9"/>
<feature type="transmembrane region" description="Helical" evidence="8">
    <location>
        <begin position="191"/>
        <end position="212"/>
    </location>
</feature>
<dbReference type="Pfam" id="PF09594">
    <property type="entry name" value="GT87"/>
    <property type="match status" value="1"/>
</dbReference>
<protein>
    <submittedName>
        <fullName evidence="9">Polyprenol-phosphate-mannose-dependent alpha-(1-2)-phosphatidylinositol mannoside mannosyltransferase</fullName>
        <ecNumber evidence="9">2.4.1.-</ecNumber>
    </submittedName>
</protein>
<comment type="similarity">
    <text evidence="7">Belongs to the glycosyltransferase 87 family.</text>
</comment>
<dbReference type="GO" id="GO:0016758">
    <property type="term" value="F:hexosyltransferase activity"/>
    <property type="evidence" value="ECO:0007669"/>
    <property type="project" value="InterPro"/>
</dbReference>
<gene>
    <name evidence="9" type="ORF">Cocul_00341</name>
</gene>
<feature type="transmembrane region" description="Helical" evidence="8">
    <location>
        <begin position="218"/>
        <end position="236"/>
    </location>
</feature>
<feature type="transmembrane region" description="Helical" evidence="8">
    <location>
        <begin position="279"/>
        <end position="300"/>
    </location>
</feature>
<evidence type="ECO:0000256" key="2">
    <source>
        <dbReference type="ARBA" id="ARBA00022475"/>
    </source>
</evidence>
<feature type="transmembrane region" description="Helical" evidence="8">
    <location>
        <begin position="390"/>
        <end position="410"/>
    </location>
</feature>
<evidence type="ECO:0000313" key="9">
    <source>
        <dbReference type="EMBL" id="KQB85203.1"/>
    </source>
</evidence>
<accession>A0A0Q0UBE5</accession>
<evidence type="ECO:0000313" key="10">
    <source>
        <dbReference type="Proteomes" id="UP000050517"/>
    </source>
</evidence>
<comment type="subcellular location">
    <subcellularLocation>
        <location evidence="1">Cell membrane</location>
        <topology evidence="1">Multi-pass membrane protein</topology>
    </subcellularLocation>
</comment>
<proteinExistence type="inferred from homology"/>
<evidence type="ECO:0000256" key="7">
    <source>
        <dbReference type="ARBA" id="ARBA00024033"/>
    </source>
</evidence>
<dbReference type="STRING" id="1544416.Cocul_00341"/>
<evidence type="ECO:0000256" key="8">
    <source>
        <dbReference type="SAM" id="Phobius"/>
    </source>
</evidence>
<organism evidence="9 10">
    <name type="scientific">Corynebacterium oculi</name>
    <dbReference type="NCBI Taxonomy" id="1544416"/>
    <lineage>
        <taxon>Bacteria</taxon>
        <taxon>Bacillati</taxon>
        <taxon>Actinomycetota</taxon>
        <taxon>Actinomycetes</taxon>
        <taxon>Mycobacteriales</taxon>
        <taxon>Corynebacteriaceae</taxon>
        <taxon>Corynebacterium</taxon>
    </lineage>
</organism>
<evidence type="ECO:0000256" key="6">
    <source>
        <dbReference type="ARBA" id="ARBA00023136"/>
    </source>
</evidence>
<sequence length="419" mass="45726">MAALPATRCAYNTQVLDDKTQAAPRLIAPPRWAQYTGAALLLLVTALTLFQGAFHLRYFLDFEVYRAGTQAFLHGESIYERDYDMGIVTLPFTYPPFAALLFAPLAWLPSALGAVLLFIINAACIWWVMVLTLRWCAPRLSAPAWAACVLPLVLLSEPVRETLLFGQINVILMAIVCTDILGRRLPLPRGVLVGLAAAIKLTPAVFGLYFLVKRDWRAAGWAVGSGLGFTALAALISPHNSRVYWLDTLSNTGRIGSPFYASNQSLQGFLYRMEVPPEVLSVVWVVGSILCVALVTWAMHRLLHVGAVPAALVVNSLIALICSPISWTHHWVWLIPALIVTGAAARTHRALGALAVAIAAAILAAPHWLLPTNDGRELDWPLWALPLGNAYLVLALLLLGYAAIFPRHFAPAQAPIQQR</sequence>
<dbReference type="GO" id="GO:0005886">
    <property type="term" value="C:plasma membrane"/>
    <property type="evidence" value="ECO:0007669"/>
    <property type="project" value="UniProtKB-SubCell"/>
</dbReference>
<name>A0A0Q0UBE5_9CORY</name>
<keyword evidence="2" id="KW-1003">Cell membrane</keyword>
<evidence type="ECO:0000256" key="1">
    <source>
        <dbReference type="ARBA" id="ARBA00004651"/>
    </source>
</evidence>
<feature type="transmembrane region" description="Helical" evidence="8">
    <location>
        <begin position="32"/>
        <end position="50"/>
    </location>
</feature>
<evidence type="ECO:0000256" key="5">
    <source>
        <dbReference type="ARBA" id="ARBA00022989"/>
    </source>
</evidence>
<dbReference type="PATRIC" id="fig|1544416.3.peg.345"/>
<feature type="transmembrane region" description="Helical" evidence="8">
    <location>
        <begin position="114"/>
        <end position="133"/>
    </location>
</feature>
<dbReference type="AlphaFoldDB" id="A0A0Q0UBE5"/>
<keyword evidence="5 8" id="KW-1133">Transmembrane helix</keyword>
<keyword evidence="6 8" id="KW-0472">Membrane</keyword>